<protein>
    <recommendedName>
        <fullName evidence="6">NB-ARC domain-containing protein</fullName>
    </recommendedName>
</protein>
<comment type="caution">
    <text evidence="4">The sequence shown here is derived from an EMBL/GenBank/DDBJ whole genome shotgun (WGS) entry which is preliminary data.</text>
</comment>
<proteinExistence type="predicted"/>
<dbReference type="InterPro" id="IPR019734">
    <property type="entry name" value="TPR_rpt"/>
</dbReference>
<dbReference type="SUPFAM" id="SSF52540">
    <property type="entry name" value="P-loop containing nucleoside triphosphate hydrolases"/>
    <property type="match status" value="1"/>
</dbReference>
<evidence type="ECO:0000256" key="2">
    <source>
        <dbReference type="ARBA" id="ARBA00022803"/>
    </source>
</evidence>
<feature type="compositionally biased region" description="Basic and acidic residues" evidence="3">
    <location>
        <begin position="50"/>
        <end position="64"/>
    </location>
</feature>
<gene>
    <name evidence="4" type="ORF">P5673_000771</name>
</gene>
<dbReference type="PANTHER" id="PTHR45641">
    <property type="entry name" value="TETRATRICOPEPTIDE REPEAT PROTEIN (AFU_ORTHOLOGUE AFUA_6G03870)"/>
    <property type="match status" value="1"/>
</dbReference>
<evidence type="ECO:0000313" key="4">
    <source>
        <dbReference type="EMBL" id="KAK2574583.1"/>
    </source>
</evidence>
<dbReference type="EMBL" id="JARQWQ010000001">
    <property type="protein sequence ID" value="KAK2574583.1"/>
    <property type="molecule type" value="Genomic_DNA"/>
</dbReference>
<organism evidence="4 5">
    <name type="scientific">Acropora cervicornis</name>
    <name type="common">Staghorn coral</name>
    <dbReference type="NCBI Taxonomy" id="6130"/>
    <lineage>
        <taxon>Eukaryota</taxon>
        <taxon>Metazoa</taxon>
        <taxon>Cnidaria</taxon>
        <taxon>Anthozoa</taxon>
        <taxon>Hexacorallia</taxon>
        <taxon>Scleractinia</taxon>
        <taxon>Astrocoeniina</taxon>
        <taxon>Acroporidae</taxon>
        <taxon>Acropora</taxon>
    </lineage>
</organism>
<evidence type="ECO:0000256" key="3">
    <source>
        <dbReference type="SAM" id="MobiDB-lite"/>
    </source>
</evidence>
<name>A0AAD9R838_ACRCE</name>
<evidence type="ECO:0000256" key="1">
    <source>
        <dbReference type="ARBA" id="ARBA00022737"/>
    </source>
</evidence>
<dbReference type="Pfam" id="PF13424">
    <property type="entry name" value="TPR_12"/>
    <property type="match status" value="2"/>
</dbReference>
<dbReference type="AlphaFoldDB" id="A0AAD9R838"/>
<dbReference type="InterPro" id="IPR027417">
    <property type="entry name" value="P-loop_NTPase"/>
</dbReference>
<dbReference type="Gene3D" id="1.25.40.10">
    <property type="entry name" value="Tetratricopeptide repeat domain"/>
    <property type="match status" value="2"/>
</dbReference>
<evidence type="ECO:0008006" key="6">
    <source>
        <dbReference type="Google" id="ProtNLM"/>
    </source>
</evidence>
<keyword evidence="2" id="KW-0802">TPR repeat</keyword>
<reference evidence="4" key="1">
    <citation type="journal article" date="2023" name="G3 (Bethesda)">
        <title>Whole genome assembly and annotation of the endangered Caribbean coral Acropora cervicornis.</title>
        <authorList>
            <person name="Selwyn J.D."/>
            <person name="Vollmer S.V."/>
        </authorList>
    </citation>
    <scope>NUCLEOTIDE SEQUENCE</scope>
    <source>
        <strain evidence="4">K2</strain>
    </source>
</reference>
<reference evidence="4" key="2">
    <citation type="journal article" date="2023" name="Science">
        <title>Genomic signatures of disease resistance in endangered staghorn corals.</title>
        <authorList>
            <person name="Vollmer S.V."/>
            <person name="Selwyn J.D."/>
            <person name="Despard B.A."/>
            <person name="Roesel C.L."/>
        </authorList>
    </citation>
    <scope>NUCLEOTIDE SEQUENCE</scope>
    <source>
        <strain evidence="4">K2</strain>
    </source>
</reference>
<keyword evidence="5" id="KW-1185">Reference proteome</keyword>
<sequence>MFYRSSNINSVGRLRFVHAVTRVLGVGRNSQRLVPLKRRASQRYLTPAKNEVEKERNESNEEAKSWRENPNLKYWILGTLGISSSVYYYVRRNRETSRRIIKSFPSLPSHYIQPREKDLTALTSLHDQLKRTGSVTVLQIVGDVGSGKTQLARAFADRLAKVDEKSYDLFPGDLLYGTFNGSSIESLLFDVKRFAVSIGCLESDWKSKMTEGLQYTSLSQEEQLDCLVEAVIEKLQDSQAWILILENVKDGEVFRRWFSNDSQRKWGNGTILVTRHNDIRNDYLVNNTSNIVNISNGMDVEDGVELLSKLSGLKGDKLMAADDVVKLFEGSPLALVSAGYYIGTKARRNSSYSCLHFLDDLNYESQKAHHVVELPPLLRVVAMATKSLVEESPHLLHVFDFLGSCSPDWPIPITLIALYLRSPDFNLPPVIGDGSVLPSQTHVGTRTDDNVGGEEVEEMFFSIKKLAKNLESFMSAVKDNVEAIKAMLNPEMPDMPQIPDGVVEMLKACPLVSVQKMEDVGVETVVVPPAMYTVFQQLFQCLIMHKLEAQYLQKAEEKHNTSSWLRRLWRFDPQRTLQEYRNSLGEVSQSEMFTNHYLNVSHHEDERREEISQHLSHLDVCSMLKDELELKEEFRKIKSQDEVRHCQQHVARILKTFNEVASVCGQDNQTRTLVRLIKPHLDHILGSRTSWTLGPKSHAHAISAMAAIDSSLGKLDSSKMLLEEVLKIEADLYGESSLEVASTLTRLADVFSSLDDLPKCRELLERSLQIYESQRRKFGEYKQPLSYARTLSSLGATYGSLGFKERSRDYIERAFSFLQSGAPINPNEVETRRFMNDVASTLTDLGHAYLSLGETTTARRYLDMALNGHKNIYGDEHPEVVRTLTVLGIAYTMQGNWPEAKKVRKEAAKLQAKLDAKPFI</sequence>
<dbReference type="SMART" id="SM00028">
    <property type="entry name" value="TPR"/>
    <property type="match status" value="5"/>
</dbReference>
<feature type="region of interest" description="Disordered" evidence="3">
    <location>
        <begin position="45"/>
        <end position="64"/>
    </location>
</feature>
<dbReference type="PANTHER" id="PTHR45641:SF19">
    <property type="entry name" value="NEPHROCYSTIN-3"/>
    <property type="match status" value="1"/>
</dbReference>
<dbReference type="InterPro" id="IPR011990">
    <property type="entry name" value="TPR-like_helical_dom_sf"/>
</dbReference>
<dbReference type="Proteomes" id="UP001249851">
    <property type="component" value="Unassembled WGS sequence"/>
</dbReference>
<dbReference type="GO" id="GO:0043531">
    <property type="term" value="F:ADP binding"/>
    <property type="evidence" value="ECO:0007669"/>
    <property type="project" value="InterPro"/>
</dbReference>
<evidence type="ECO:0000313" key="5">
    <source>
        <dbReference type="Proteomes" id="UP001249851"/>
    </source>
</evidence>
<dbReference type="Gene3D" id="3.40.50.300">
    <property type="entry name" value="P-loop containing nucleotide triphosphate hydrolases"/>
    <property type="match status" value="1"/>
</dbReference>
<dbReference type="SUPFAM" id="SSF48452">
    <property type="entry name" value="TPR-like"/>
    <property type="match status" value="1"/>
</dbReference>
<keyword evidence="1" id="KW-0677">Repeat</keyword>
<accession>A0AAD9R838</accession>